<dbReference type="InterPro" id="IPR001100">
    <property type="entry name" value="Pyr_nuc-diS_OxRdtase"/>
</dbReference>
<gene>
    <name evidence="17" type="primary">lpdA</name>
    <name evidence="17" type="ORF">H9736_08580</name>
</gene>
<evidence type="ECO:0000256" key="11">
    <source>
        <dbReference type="PIRSR" id="PIRSR000350-2"/>
    </source>
</evidence>
<evidence type="ECO:0000256" key="4">
    <source>
        <dbReference type="ARBA" id="ARBA00022630"/>
    </source>
</evidence>
<dbReference type="InterPro" id="IPR016156">
    <property type="entry name" value="FAD/NAD-linked_Rdtase_dimer_sf"/>
</dbReference>
<evidence type="ECO:0000256" key="3">
    <source>
        <dbReference type="ARBA" id="ARBA00016961"/>
    </source>
</evidence>
<dbReference type="Pfam" id="PF07992">
    <property type="entry name" value="Pyr_redox_2"/>
    <property type="match status" value="1"/>
</dbReference>
<dbReference type="PIRSF" id="PIRSF000350">
    <property type="entry name" value="Mercury_reductase_MerA"/>
    <property type="match status" value="1"/>
</dbReference>
<name>A0A9D1WSH5_9FIRM</name>
<feature type="disulfide bond" description="Redox-active" evidence="13">
    <location>
        <begin position="39"/>
        <end position="44"/>
    </location>
</feature>
<dbReference type="InterPro" id="IPR050151">
    <property type="entry name" value="Class-I_Pyr_Nuc-Dis_Oxidored"/>
</dbReference>
<comment type="similarity">
    <text evidence="1 14">Belongs to the class-I pyridine nucleotide-disulfide oxidoreductase family.</text>
</comment>
<evidence type="ECO:0000259" key="16">
    <source>
        <dbReference type="Pfam" id="PF07992"/>
    </source>
</evidence>
<evidence type="ECO:0000256" key="9">
    <source>
        <dbReference type="ARBA" id="ARBA00023284"/>
    </source>
</evidence>
<dbReference type="PANTHER" id="PTHR22912:SF151">
    <property type="entry name" value="DIHYDROLIPOYL DEHYDROGENASE, MITOCHONDRIAL"/>
    <property type="match status" value="1"/>
</dbReference>
<evidence type="ECO:0000256" key="10">
    <source>
        <dbReference type="ARBA" id="ARBA00049187"/>
    </source>
</evidence>
<feature type="domain" description="FAD/NAD(P)-binding" evidence="16">
    <location>
        <begin position="2"/>
        <end position="323"/>
    </location>
</feature>
<dbReference type="GO" id="GO:0006103">
    <property type="term" value="P:2-oxoglutarate metabolic process"/>
    <property type="evidence" value="ECO:0007669"/>
    <property type="project" value="TreeGrafter"/>
</dbReference>
<dbReference type="InterPro" id="IPR036188">
    <property type="entry name" value="FAD/NAD-bd_sf"/>
</dbReference>
<feature type="domain" description="Pyridine nucleotide-disulphide oxidoreductase dimerisation" evidence="15">
    <location>
        <begin position="344"/>
        <end position="453"/>
    </location>
</feature>
<dbReference type="FunFam" id="3.30.390.30:FF:000001">
    <property type="entry name" value="Dihydrolipoyl dehydrogenase"/>
    <property type="match status" value="1"/>
</dbReference>
<dbReference type="PANTHER" id="PTHR22912">
    <property type="entry name" value="DISULFIDE OXIDOREDUCTASE"/>
    <property type="match status" value="1"/>
</dbReference>
<evidence type="ECO:0000259" key="15">
    <source>
        <dbReference type="Pfam" id="PF02852"/>
    </source>
</evidence>
<dbReference type="EMBL" id="DXES01000180">
    <property type="protein sequence ID" value="HIX66288.1"/>
    <property type="molecule type" value="Genomic_DNA"/>
</dbReference>
<evidence type="ECO:0000256" key="1">
    <source>
        <dbReference type="ARBA" id="ARBA00007532"/>
    </source>
</evidence>
<feature type="binding site" evidence="12">
    <location>
        <position position="198"/>
    </location>
    <ligand>
        <name>NAD(+)</name>
        <dbReference type="ChEBI" id="CHEBI:57540"/>
    </ligand>
</feature>
<evidence type="ECO:0000256" key="5">
    <source>
        <dbReference type="ARBA" id="ARBA00022827"/>
    </source>
</evidence>
<feature type="binding site" evidence="12">
    <location>
        <position position="308"/>
    </location>
    <ligand>
        <name>FAD</name>
        <dbReference type="ChEBI" id="CHEBI:57692"/>
    </ligand>
</feature>
<comment type="cofactor">
    <cofactor evidence="12 14">
        <name>FAD</name>
        <dbReference type="ChEBI" id="CHEBI:57692"/>
    </cofactor>
    <text evidence="12 14">Binds 1 FAD per subunit.</text>
</comment>
<feature type="binding site" evidence="12">
    <location>
        <position position="266"/>
    </location>
    <ligand>
        <name>NAD(+)</name>
        <dbReference type="ChEBI" id="CHEBI:57540"/>
    </ligand>
</feature>
<evidence type="ECO:0000256" key="12">
    <source>
        <dbReference type="PIRSR" id="PIRSR000350-3"/>
    </source>
</evidence>
<dbReference type="PROSITE" id="PS00076">
    <property type="entry name" value="PYRIDINE_REDOX_1"/>
    <property type="match status" value="1"/>
</dbReference>
<dbReference type="Proteomes" id="UP000886800">
    <property type="component" value="Unassembled WGS sequence"/>
</dbReference>
<dbReference type="Pfam" id="PF02852">
    <property type="entry name" value="Pyr_redox_dim"/>
    <property type="match status" value="1"/>
</dbReference>
<comment type="caution">
    <text evidence="17">The sequence shown here is derived from an EMBL/GenBank/DDBJ whole genome shotgun (WGS) entry which is preliminary data.</text>
</comment>
<dbReference type="InterPro" id="IPR023753">
    <property type="entry name" value="FAD/NAD-binding_dom"/>
</dbReference>
<dbReference type="InterPro" id="IPR004099">
    <property type="entry name" value="Pyr_nucl-diS_OxRdtase_dimer"/>
</dbReference>
<keyword evidence="8" id="KW-1015">Disulfide bond</keyword>
<protein>
    <recommendedName>
        <fullName evidence="3 14">Dihydrolipoyl dehydrogenase</fullName>
        <ecNumber evidence="2 14">1.8.1.4</ecNumber>
    </recommendedName>
</protein>
<keyword evidence="9 14" id="KW-0676">Redox-active center</keyword>
<accession>A0A9D1WSH5</accession>
<evidence type="ECO:0000256" key="2">
    <source>
        <dbReference type="ARBA" id="ARBA00012608"/>
    </source>
</evidence>
<keyword evidence="7 12" id="KW-0520">NAD</keyword>
<feature type="binding site" evidence="12">
    <location>
        <begin position="175"/>
        <end position="182"/>
    </location>
    <ligand>
        <name>NAD(+)</name>
        <dbReference type="ChEBI" id="CHEBI:57540"/>
    </ligand>
</feature>
<dbReference type="GO" id="GO:0004148">
    <property type="term" value="F:dihydrolipoyl dehydrogenase (NADH) activity"/>
    <property type="evidence" value="ECO:0007669"/>
    <property type="project" value="UniProtKB-EC"/>
</dbReference>
<reference evidence="17" key="2">
    <citation type="submission" date="2021-04" db="EMBL/GenBank/DDBJ databases">
        <authorList>
            <person name="Gilroy R."/>
        </authorList>
    </citation>
    <scope>NUCLEOTIDE SEQUENCE</scope>
    <source>
        <strain evidence="17">CHK188-5543</strain>
    </source>
</reference>
<dbReference type="PRINTS" id="PR00411">
    <property type="entry name" value="PNDRDTASEI"/>
</dbReference>
<comment type="catalytic activity">
    <reaction evidence="10 14">
        <text>N(6)-[(R)-dihydrolipoyl]-L-lysyl-[protein] + NAD(+) = N(6)-[(R)-lipoyl]-L-lysyl-[protein] + NADH + H(+)</text>
        <dbReference type="Rhea" id="RHEA:15045"/>
        <dbReference type="Rhea" id="RHEA-COMP:10474"/>
        <dbReference type="Rhea" id="RHEA-COMP:10475"/>
        <dbReference type="ChEBI" id="CHEBI:15378"/>
        <dbReference type="ChEBI" id="CHEBI:57540"/>
        <dbReference type="ChEBI" id="CHEBI:57945"/>
        <dbReference type="ChEBI" id="CHEBI:83099"/>
        <dbReference type="ChEBI" id="CHEBI:83100"/>
        <dbReference type="EC" id="1.8.1.4"/>
    </reaction>
</comment>
<dbReference type="InterPro" id="IPR006258">
    <property type="entry name" value="Lipoamide_DH"/>
</dbReference>
<evidence type="ECO:0000256" key="7">
    <source>
        <dbReference type="ARBA" id="ARBA00023027"/>
    </source>
</evidence>
<dbReference type="NCBIfam" id="TIGR01350">
    <property type="entry name" value="lipoamide_DH"/>
    <property type="match status" value="1"/>
</dbReference>
<dbReference type="GO" id="GO:0005737">
    <property type="term" value="C:cytoplasm"/>
    <property type="evidence" value="ECO:0007669"/>
    <property type="project" value="UniProtKB-ARBA"/>
</dbReference>
<dbReference type="AlphaFoldDB" id="A0A9D1WSH5"/>
<organism evidence="17 18">
    <name type="scientific">Candidatus Anaerotruncus excrementipullorum</name>
    <dbReference type="NCBI Taxonomy" id="2838465"/>
    <lineage>
        <taxon>Bacteria</taxon>
        <taxon>Bacillati</taxon>
        <taxon>Bacillota</taxon>
        <taxon>Clostridia</taxon>
        <taxon>Eubacteriales</taxon>
        <taxon>Oscillospiraceae</taxon>
        <taxon>Anaerotruncus</taxon>
    </lineage>
</organism>
<sequence>MYDLIVIGGGPGGYPAALRAAKAGKRVAVAESGQLGGTCLNRGCIPTKTLLHTAEVYRQATHMAPAGLTAGGLSVEMPTLLAHKAQVVQTLREGVAAQFKAAKIDLYSCAAQVEGPGRVSLADGRLLEGAHILVAAGSQPAPLPVPGLDGSLPGVENSTTLLDRTALYDHLVIVGGGVIGMEFASLYTSLGRRVTVVEAANRLLPGLDREFSQSLRMLLKKRGADIHLSSSLTRVEADPAGGLRCVWTEQGQETGAFCDGVLVAVGRRGCAEGAFAPACREGLTFQRGYVQVDEAFRTPIPGVWAVGDCTGGIQLAHMATAQGYQALRGMFGPQIAPDKDLAVVPSCVYTDPEIASVGLTAEEAKAQGLAVTTKKYLMTANGRSVLTGQERGFVKLVAQADSGRLLGAQLMCARATDLIGEAALAVAQGLTLAQIAATIHPHPTFCEGFGEAAE</sequence>
<dbReference type="EC" id="1.8.1.4" evidence="2 14"/>
<evidence type="ECO:0000313" key="18">
    <source>
        <dbReference type="Proteomes" id="UP000886800"/>
    </source>
</evidence>
<proteinExistence type="inferred from homology"/>
<keyword evidence="4 14" id="KW-0285">Flavoprotein</keyword>
<dbReference type="Gene3D" id="3.30.390.30">
    <property type="match status" value="1"/>
</dbReference>
<dbReference type="SUPFAM" id="SSF51905">
    <property type="entry name" value="FAD/NAD(P)-binding domain"/>
    <property type="match status" value="1"/>
</dbReference>
<keyword evidence="5 12" id="KW-0274">FAD</keyword>
<dbReference type="SUPFAM" id="SSF55424">
    <property type="entry name" value="FAD/NAD-linked reductases, dimerisation (C-terminal) domain"/>
    <property type="match status" value="1"/>
</dbReference>
<evidence type="ECO:0000313" key="17">
    <source>
        <dbReference type="EMBL" id="HIX66288.1"/>
    </source>
</evidence>
<evidence type="ECO:0000256" key="14">
    <source>
        <dbReference type="RuleBase" id="RU003692"/>
    </source>
</evidence>
<evidence type="ECO:0000256" key="8">
    <source>
        <dbReference type="ARBA" id="ARBA00023157"/>
    </source>
</evidence>
<dbReference type="PRINTS" id="PR00368">
    <property type="entry name" value="FADPNR"/>
</dbReference>
<keyword evidence="12" id="KW-0547">Nucleotide-binding</keyword>
<evidence type="ECO:0000256" key="6">
    <source>
        <dbReference type="ARBA" id="ARBA00023002"/>
    </source>
</evidence>
<reference evidence="17" key="1">
    <citation type="journal article" date="2021" name="PeerJ">
        <title>Extensive microbial diversity within the chicken gut microbiome revealed by metagenomics and culture.</title>
        <authorList>
            <person name="Gilroy R."/>
            <person name="Ravi A."/>
            <person name="Getino M."/>
            <person name="Pursley I."/>
            <person name="Horton D.L."/>
            <person name="Alikhan N.F."/>
            <person name="Baker D."/>
            <person name="Gharbi K."/>
            <person name="Hall N."/>
            <person name="Watson M."/>
            <person name="Adriaenssens E.M."/>
            <person name="Foster-Nyarko E."/>
            <person name="Jarju S."/>
            <person name="Secka A."/>
            <person name="Antonio M."/>
            <person name="Oren A."/>
            <person name="Chaudhuri R.R."/>
            <person name="La Ragione R."/>
            <person name="Hildebrand F."/>
            <person name="Pallen M.J."/>
        </authorList>
    </citation>
    <scope>NUCLEOTIDE SEQUENCE</scope>
    <source>
        <strain evidence="17">CHK188-5543</strain>
    </source>
</reference>
<feature type="active site" description="Proton acceptor" evidence="11">
    <location>
        <position position="442"/>
    </location>
</feature>
<evidence type="ECO:0000256" key="13">
    <source>
        <dbReference type="PIRSR" id="PIRSR000350-4"/>
    </source>
</evidence>
<comment type="miscellaneous">
    <text evidence="14">The active site is a redox-active disulfide bond.</text>
</comment>
<feature type="binding site" evidence="12">
    <location>
        <position position="48"/>
    </location>
    <ligand>
        <name>FAD</name>
        <dbReference type="ChEBI" id="CHEBI:57692"/>
    </ligand>
</feature>
<dbReference type="Gene3D" id="3.50.50.60">
    <property type="entry name" value="FAD/NAD(P)-binding domain"/>
    <property type="match status" value="2"/>
</dbReference>
<dbReference type="GO" id="GO:0050660">
    <property type="term" value="F:flavin adenine dinucleotide binding"/>
    <property type="evidence" value="ECO:0007669"/>
    <property type="project" value="InterPro"/>
</dbReference>
<dbReference type="InterPro" id="IPR012999">
    <property type="entry name" value="Pyr_OxRdtase_I_AS"/>
</dbReference>
<keyword evidence="6 14" id="KW-0560">Oxidoreductase</keyword>